<dbReference type="PROSITE" id="PS00198">
    <property type="entry name" value="4FE4S_FER_1"/>
    <property type="match status" value="1"/>
</dbReference>
<dbReference type="InterPro" id="IPR054829">
    <property type="entry name" value="FdxA"/>
</dbReference>
<feature type="domain" description="4Fe-4S ferredoxin-type" evidence="13">
    <location>
        <begin position="31"/>
        <end position="60"/>
    </location>
</feature>
<evidence type="ECO:0000256" key="12">
    <source>
        <dbReference type="SAM" id="MobiDB-lite"/>
    </source>
</evidence>
<evidence type="ECO:0000256" key="4">
    <source>
        <dbReference type="ARBA" id="ARBA00022485"/>
    </source>
</evidence>
<dbReference type="AlphaFoldDB" id="A0A3A8IDV1"/>
<dbReference type="InterPro" id="IPR017896">
    <property type="entry name" value="4Fe4S_Fe-S-bd"/>
</dbReference>
<evidence type="ECO:0000256" key="5">
    <source>
        <dbReference type="ARBA" id="ARBA00022723"/>
    </source>
</evidence>
<evidence type="ECO:0000313" key="14">
    <source>
        <dbReference type="EMBL" id="RKG76541.1"/>
    </source>
</evidence>
<dbReference type="InterPro" id="IPR050294">
    <property type="entry name" value="RnfB_subfamily"/>
</dbReference>
<evidence type="ECO:0000256" key="7">
    <source>
        <dbReference type="ARBA" id="ARBA00022982"/>
    </source>
</evidence>
<evidence type="ECO:0000256" key="2">
    <source>
        <dbReference type="ARBA" id="ARBA00001966"/>
    </source>
</evidence>
<dbReference type="PRINTS" id="PR00354">
    <property type="entry name" value="7FE8SFRDOXIN"/>
</dbReference>
<evidence type="ECO:0000256" key="11">
    <source>
        <dbReference type="RuleBase" id="RU364098"/>
    </source>
</evidence>
<keyword evidence="10 11" id="KW-0003">3Fe-4S</keyword>
<keyword evidence="3 11" id="KW-0813">Transport</keyword>
<accession>A0A3A8IDV1</accession>
<dbReference type="EMBL" id="RAVZ01000302">
    <property type="protein sequence ID" value="RKG76541.1"/>
    <property type="molecule type" value="Genomic_DNA"/>
</dbReference>
<comment type="function">
    <text evidence="11">Ferredoxins are iron-sulfur proteins that transfer electrons in a wide variety of metabolic reactions.</text>
</comment>
<evidence type="ECO:0000313" key="15">
    <source>
        <dbReference type="Proteomes" id="UP000268094"/>
    </source>
</evidence>
<keyword evidence="4 11" id="KW-0004">4Fe-4S</keyword>
<name>A0A3A8IDV1_9BACT</name>
<feature type="domain" description="4Fe-4S ferredoxin-type" evidence="13">
    <location>
        <begin position="1"/>
        <end position="30"/>
    </location>
</feature>
<dbReference type="NCBIfam" id="NF045490">
    <property type="entry name" value="FdxA_Protbact"/>
    <property type="match status" value="1"/>
</dbReference>
<evidence type="ECO:0000256" key="3">
    <source>
        <dbReference type="ARBA" id="ARBA00022448"/>
    </source>
</evidence>
<reference evidence="15" key="1">
    <citation type="submission" date="2018-09" db="EMBL/GenBank/DDBJ databases">
        <authorList>
            <person name="Livingstone P.G."/>
            <person name="Whitworth D.E."/>
        </authorList>
    </citation>
    <scope>NUCLEOTIDE SEQUENCE [LARGE SCALE GENOMIC DNA]</scope>
    <source>
        <strain evidence="15">CA054A</strain>
    </source>
</reference>
<evidence type="ECO:0000256" key="1">
    <source>
        <dbReference type="ARBA" id="ARBA00001927"/>
    </source>
</evidence>
<sequence>MAYVVADPCIKCKYTDCVEVCPVNCFYEGENFLVIHPDECIDCGACEPVCPTKAIFPESELPAQWKEYQALNADLSGKWPNIAEKKAPLPEAEDFKEKQGKRAQLSLEGGTKK</sequence>
<dbReference type="GO" id="GO:0051539">
    <property type="term" value="F:4 iron, 4 sulfur cluster binding"/>
    <property type="evidence" value="ECO:0007669"/>
    <property type="project" value="UniProtKB-KW"/>
</dbReference>
<evidence type="ECO:0000256" key="8">
    <source>
        <dbReference type="ARBA" id="ARBA00023004"/>
    </source>
</evidence>
<dbReference type="InterPro" id="IPR022569">
    <property type="entry name" value="Fd_C"/>
</dbReference>
<keyword evidence="15" id="KW-1185">Reference proteome</keyword>
<keyword evidence="5 11" id="KW-0479">Metal-binding</keyword>
<keyword evidence="6 11" id="KW-0677">Repeat</keyword>
<dbReference type="Proteomes" id="UP000268094">
    <property type="component" value="Unassembled WGS sequence"/>
</dbReference>
<protein>
    <recommendedName>
        <fullName evidence="11">Ferredoxin</fullName>
    </recommendedName>
</protein>
<evidence type="ECO:0000256" key="10">
    <source>
        <dbReference type="ARBA" id="ARBA00023291"/>
    </source>
</evidence>
<dbReference type="GO" id="GO:0046872">
    <property type="term" value="F:metal ion binding"/>
    <property type="evidence" value="ECO:0007669"/>
    <property type="project" value="UniProtKB-KW"/>
</dbReference>
<dbReference type="InterPro" id="IPR000813">
    <property type="entry name" value="7Fe_ferredoxin"/>
</dbReference>
<keyword evidence="8 11" id="KW-0408">Iron</keyword>
<dbReference type="Pfam" id="PF00037">
    <property type="entry name" value="Fer4"/>
    <property type="match status" value="1"/>
</dbReference>
<comment type="cofactor">
    <cofactor evidence="1 11">
        <name>[3Fe-4S] cluster</name>
        <dbReference type="ChEBI" id="CHEBI:21137"/>
    </cofactor>
</comment>
<dbReference type="OrthoDB" id="9803397at2"/>
<evidence type="ECO:0000259" key="13">
    <source>
        <dbReference type="PROSITE" id="PS51379"/>
    </source>
</evidence>
<dbReference type="PANTHER" id="PTHR42859">
    <property type="entry name" value="OXIDOREDUCTASE"/>
    <property type="match status" value="1"/>
</dbReference>
<dbReference type="Pfam" id="PF11953">
    <property type="entry name" value="DUF3470"/>
    <property type="match status" value="1"/>
</dbReference>
<dbReference type="GO" id="GO:0009055">
    <property type="term" value="F:electron transfer activity"/>
    <property type="evidence" value="ECO:0007669"/>
    <property type="project" value="InterPro"/>
</dbReference>
<feature type="compositionally biased region" description="Basic and acidic residues" evidence="12">
    <location>
        <begin position="90"/>
        <end position="100"/>
    </location>
</feature>
<comment type="cofactor">
    <cofactor evidence="2 11">
        <name>[4Fe-4S] cluster</name>
        <dbReference type="ChEBI" id="CHEBI:49883"/>
    </cofactor>
</comment>
<dbReference type="InterPro" id="IPR017900">
    <property type="entry name" value="4Fe4S_Fe_S_CS"/>
</dbReference>
<feature type="region of interest" description="Disordered" evidence="12">
    <location>
        <begin position="90"/>
        <end position="113"/>
    </location>
</feature>
<evidence type="ECO:0000256" key="9">
    <source>
        <dbReference type="ARBA" id="ARBA00023014"/>
    </source>
</evidence>
<dbReference type="RefSeq" id="WP_120544427.1">
    <property type="nucleotide sequence ID" value="NZ_RAVZ01000302.1"/>
</dbReference>
<gene>
    <name evidence="14" type="ORF">D7V88_32095</name>
</gene>
<dbReference type="SUPFAM" id="SSF54862">
    <property type="entry name" value="4Fe-4S ferredoxins"/>
    <property type="match status" value="1"/>
</dbReference>
<keyword evidence="9 11" id="KW-0411">Iron-sulfur</keyword>
<dbReference type="PANTHER" id="PTHR42859:SF2">
    <property type="entry name" value="FERREDOXIN"/>
    <property type="match status" value="1"/>
</dbReference>
<proteinExistence type="predicted"/>
<dbReference type="GO" id="GO:0051538">
    <property type="term" value="F:3 iron, 4 sulfur cluster binding"/>
    <property type="evidence" value="ECO:0007669"/>
    <property type="project" value="UniProtKB-KW"/>
</dbReference>
<dbReference type="PROSITE" id="PS51379">
    <property type="entry name" value="4FE4S_FER_2"/>
    <property type="match status" value="2"/>
</dbReference>
<comment type="caution">
    <text evidence="14">The sequence shown here is derived from an EMBL/GenBank/DDBJ whole genome shotgun (WGS) entry which is preliminary data.</text>
</comment>
<evidence type="ECO:0000256" key="6">
    <source>
        <dbReference type="ARBA" id="ARBA00022737"/>
    </source>
</evidence>
<keyword evidence="7 11" id="KW-0249">Electron transport</keyword>
<dbReference type="Gene3D" id="3.30.70.20">
    <property type="match status" value="1"/>
</dbReference>
<organism evidence="14 15">
    <name type="scientific">Corallococcus terminator</name>
    <dbReference type="NCBI Taxonomy" id="2316733"/>
    <lineage>
        <taxon>Bacteria</taxon>
        <taxon>Pseudomonadati</taxon>
        <taxon>Myxococcota</taxon>
        <taxon>Myxococcia</taxon>
        <taxon>Myxococcales</taxon>
        <taxon>Cystobacterineae</taxon>
        <taxon>Myxococcaceae</taxon>
        <taxon>Corallococcus</taxon>
    </lineage>
</organism>